<name>A0AAD4HD38_9AGAM</name>
<dbReference type="RefSeq" id="XP_041216635.1">
    <property type="nucleotide sequence ID" value="XM_041373777.1"/>
</dbReference>
<feature type="non-terminal residue" evidence="1">
    <location>
        <position position="141"/>
    </location>
</feature>
<proteinExistence type="predicted"/>
<organism evidence="1 2">
    <name type="scientific">Suillus fuscotomentosus</name>
    <dbReference type="NCBI Taxonomy" id="1912939"/>
    <lineage>
        <taxon>Eukaryota</taxon>
        <taxon>Fungi</taxon>
        <taxon>Dikarya</taxon>
        <taxon>Basidiomycota</taxon>
        <taxon>Agaricomycotina</taxon>
        <taxon>Agaricomycetes</taxon>
        <taxon>Agaricomycetidae</taxon>
        <taxon>Boletales</taxon>
        <taxon>Suillineae</taxon>
        <taxon>Suillaceae</taxon>
        <taxon>Suillus</taxon>
    </lineage>
</organism>
<gene>
    <name evidence="1" type="ORF">F5891DRAFT_920842</name>
</gene>
<dbReference type="GeneID" id="64668075"/>
<feature type="non-terminal residue" evidence="1">
    <location>
        <position position="1"/>
    </location>
</feature>
<dbReference type="EMBL" id="JABBWK010000255">
    <property type="protein sequence ID" value="KAG1886423.1"/>
    <property type="molecule type" value="Genomic_DNA"/>
</dbReference>
<protein>
    <submittedName>
        <fullName evidence="1">Uncharacterized protein</fullName>
    </submittedName>
</protein>
<reference evidence="1" key="1">
    <citation type="journal article" date="2020" name="New Phytol.">
        <title>Comparative genomics reveals dynamic genome evolution in host specialist ectomycorrhizal fungi.</title>
        <authorList>
            <person name="Lofgren L.A."/>
            <person name="Nguyen N.H."/>
            <person name="Vilgalys R."/>
            <person name="Ruytinx J."/>
            <person name="Liao H.L."/>
            <person name="Branco S."/>
            <person name="Kuo A."/>
            <person name="LaButti K."/>
            <person name="Lipzen A."/>
            <person name="Andreopoulos W."/>
            <person name="Pangilinan J."/>
            <person name="Riley R."/>
            <person name="Hundley H."/>
            <person name="Na H."/>
            <person name="Barry K."/>
            <person name="Grigoriev I.V."/>
            <person name="Stajich J.E."/>
            <person name="Kennedy P.G."/>
        </authorList>
    </citation>
    <scope>NUCLEOTIDE SEQUENCE</scope>
    <source>
        <strain evidence="1">FC203</strain>
    </source>
</reference>
<comment type="caution">
    <text evidence="1">The sequence shown here is derived from an EMBL/GenBank/DDBJ whole genome shotgun (WGS) entry which is preliminary data.</text>
</comment>
<sequence length="141" mass="16054">LLAENPSLLLNEIGKWLAIYHDQPISTPALYRNLRDFGLTYEHLKRIAAEQDDGFRADWLHNMIANYTAEQLVFLDESSKDDRTILPRHCWSHVRLNGGIRYSVPPALTIDGFLTVRGIEGSTIDGAEFYDFVVNDVESAF</sequence>
<dbReference type="AlphaFoldDB" id="A0AAD4HD38"/>
<evidence type="ECO:0000313" key="2">
    <source>
        <dbReference type="Proteomes" id="UP001195769"/>
    </source>
</evidence>
<accession>A0AAD4HD38</accession>
<dbReference type="Proteomes" id="UP001195769">
    <property type="component" value="Unassembled WGS sequence"/>
</dbReference>
<keyword evidence="2" id="KW-1185">Reference proteome</keyword>
<evidence type="ECO:0000313" key="1">
    <source>
        <dbReference type="EMBL" id="KAG1886423.1"/>
    </source>
</evidence>